<evidence type="ECO:0000256" key="2">
    <source>
        <dbReference type="ARBA" id="ARBA00023015"/>
    </source>
</evidence>
<dbReference type="Gene3D" id="3.40.190.290">
    <property type="match status" value="1"/>
</dbReference>
<keyword evidence="4" id="KW-0804">Transcription</keyword>
<dbReference type="RefSeq" id="WP_156054219.1">
    <property type="nucleotide sequence ID" value="NZ_JAFKMR010000019.1"/>
</dbReference>
<feature type="domain" description="HTH lysR-type" evidence="5">
    <location>
        <begin position="1"/>
        <end position="60"/>
    </location>
</feature>
<comment type="similarity">
    <text evidence="1">Belongs to the LysR transcriptional regulatory family.</text>
</comment>
<dbReference type="Pfam" id="PF03466">
    <property type="entry name" value="LysR_substrate"/>
    <property type="match status" value="1"/>
</dbReference>
<dbReference type="InterPro" id="IPR036390">
    <property type="entry name" value="WH_DNA-bd_sf"/>
</dbReference>
<dbReference type="Gene3D" id="1.10.10.10">
    <property type="entry name" value="Winged helix-like DNA-binding domain superfamily/Winged helix DNA-binding domain"/>
    <property type="match status" value="1"/>
</dbReference>
<evidence type="ECO:0000256" key="3">
    <source>
        <dbReference type="ARBA" id="ARBA00023125"/>
    </source>
</evidence>
<sequence>MHADFNELACFAAIARLRSFRKAADERNVTASSLSHTMRSLEERLGVRLLNRTTRSVVLTDAGSQLLSRIEPMLAGISEALDQAHSFGSSLKGTLRLNVPRPAGRVLLAPIMDGFLRDHPETVIELITDDGIIDIVQTGFDAGVRFGESVALDMVAVPIGPAQRLVLVASPAYVSKTGPIRHPEDLKQRACIGRRFPSGLHYAWEFEKDGEKIAVRVAGPLVLDDDDMMVKAAAGGIGYAYVHESTAKSLLDSGQLVRSLDDWCPFIPSFHLYYPSRRHVSTVLRAFIDWCNAYYAGSGATR</sequence>
<dbReference type="Pfam" id="PF00126">
    <property type="entry name" value="HTH_1"/>
    <property type="match status" value="1"/>
</dbReference>
<evidence type="ECO:0000256" key="1">
    <source>
        <dbReference type="ARBA" id="ARBA00009437"/>
    </source>
</evidence>
<dbReference type="SUPFAM" id="SSF46785">
    <property type="entry name" value="Winged helix' DNA-binding domain"/>
    <property type="match status" value="1"/>
</dbReference>
<dbReference type="InterPro" id="IPR036388">
    <property type="entry name" value="WH-like_DNA-bd_sf"/>
</dbReference>
<dbReference type="CDD" id="cd08474">
    <property type="entry name" value="PBP2_CrgA_like_5"/>
    <property type="match status" value="1"/>
</dbReference>
<name>A0A8I1MW70_THIA3</name>
<dbReference type="InterPro" id="IPR058163">
    <property type="entry name" value="LysR-type_TF_proteobact-type"/>
</dbReference>
<dbReference type="GO" id="GO:0043565">
    <property type="term" value="F:sequence-specific DNA binding"/>
    <property type="evidence" value="ECO:0007669"/>
    <property type="project" value="TreeGrafter"/>
</dbReference>
<evidence type="ECO:0000313" key="6">
    <source>
        <dbReference type="EMBL" id="MBN8744678.1"/>
    </source>
</evidence>
<dbReference type="PANTHER" id="PTHR30537:SF1">
    <property type="entry name" value="HTH-TYPE TRANSCRIPTIONAL REGULATOR PGRR"/>
    <property type="match status" value="1"/>
</dbReference>
<evidence type="ECO:0000256" key="4">
    <source>
        <dbReference type="ARBA" id="ARBA00023163"/>
    </source>
</evidence>
<dbReference type="PANTHER" id="PTHR30537">
    <property type="entry name" value="HTH-TYPE TRANSCRIPTIONAL REGULATOR"/>
    <property type="match status" value="1"/>
</dbReference>
<dbReference type="EMBL" id="JAFKMR010000019">
    <property type="protein sequence ID" value="MBN8744678.1"/>
    <property type="molecule type" value="Genomic_DNA"/>
</dbReference>
<keyword evidence="2" id="KW-0805">Transcription regulation</keyword>
<evidence type="ECO:0000313" key="7">
    <source>
        <dbReference type="Proteomes" id="UP000664800"/>
    </source>
</evidence>
<keyword evidence="3" id="KW-0238">DNA-binding</keyword>
<dbReference type="InterPro" id="IPR000847">
    <property type="entry name" value="LysR_HTH_N"/>
</dbReference>
<gene>
    <name evidence="6" type="ORF">J0I24_10265</name>
</gene>
<comment type="caution">
    <text evidence="6">The sequence shown here is derived from an EMBL/GenBank/DDBJ whole genome shotgun (WGS) entry which is preliminary data.</text>
</comment>
<dbReference type="SUPFAM" id="SSF53850">
    <property type="entry name" value="Periplasmic binding protein-like II"/>
    <property type="match status" value="1"/>
</dbReference>
<dbReference type="GO" id="GO:0006351">
    <property type="term" value="P:DNA-templated transcription"/>
    <property type="evidence" value="ECO:0007669"/>
    <property type="project" value="TreeGrafter"/>
</dbReference>
<dbReference type="AlphaFoldDB" id="A0A8I1MW70"/>
<dbReference type="PROSITE" id="PS50931">
    <property type="entry name" value="HTH_LYSR"/>
    <property type="match status" value="1"/>
</dbReference>
<dbReference type="GO" id="GO:0003700">
    <property type="term" value="F:DNA-binding transcription factor activity"/>
    <property type="evidence" value="ECO:0007669"/>
    <property type="project" value="InterPro"/>
</dbReference>
<dbReference type="Proteomes" id="UP000664800">
    <property type="component" value="Unassembled WGS sequence"/>
</dbReference>
<dbReference type="FunFam" id="1.10.10.10:FF:000001">
    <property type="entry name" value="LysR family transcriptional regulator"/>
    <property type="match status" value="1"/>
</dbReference>
<reference evidence="6" key="1">
    <citation type="submission" date="2021-02" db="EMBL/GenBank/DDBJ databases">
        <title>Thiocyanate and organic carbon inputs drive convergent selection for specific autotrophic Afipia and Thiobacillus strains within complex microbiomes.</title>
        <authorList>
            <person name="Huddy R.J."/>
            <person name="Sachdeva R."/>
            <person name="Kadzinga F."/>
            <person name="Kantor R.S."/>
            <person name="Harrison S.T.L."/>
            <person name="Banfield J.F."/>
        </authorList>
    </citation>
    <scope>NUCLEOTIDE SEQUENCE</scope>
    <source>
        <strain evidence="6">SCN18_13_7_16_R3_B_64_19</strain>
    </source>
</reference>
<evidence type="ECO:0000259" key="5">
    <source>
        <dbReference type="PROSITE" id="PS50931"/>
    </source>
</evidence>
<accession>A0A8I1MW70</accession>
<proteinExistence type="inferred from homology"/>
<organism evidence="6 7">
    <name type="scientific">Thiomonas arsenitoxydans (strain DSM 22701 / CIP 110005 / 3As)</name>
    <dbReference type="NCBI Taxonomy" id="426114"/>
    <lineage>
        <taxon>Bacteria</taxon>
        <taxon>Pseudomonadati</taxon>
        <taxon>Pseudomonadota</taxon>
        <taxon>Betaproteobacteria</taxon>
        <taxon>Burkholderiales</taxon>
        <taxon>Thiomonas</taxon>
    </lineage>
</organism>
<protein>
    <submittedName>
        <fullName evidence="6">LysR family transcriptional regulator</fullName>
    </submittedName>
</protein>
<dbReference type="InterPro" id="IPR005119">
    <property type="entry name" value="LysR_subst-bd"/>
</dbReference>